<gene>
    <name evidence="2" type="ORF">SAMN05421831_101439</name>
</gene>
<evidence type="ECO:0000313" key="2">
    <source>
        <dbReference type="EMBL" id="SEI42167.1"/>
    </source>
</evidence>
<dbReference type="AlphaFoldDB" id="A0A1H6QPL2"/>
<organism evidence="2 3">
    <name type="scientific">Allopseudospirillum japonicum</name>
    <dbReference type="NCBI Taxonomy" id="64971"/>
    <lineage>
        <taxon>Bacteria</taxon>
        <taxon>Pseudomonadati</taxon>
        <taxon>Pseudomonadota</taxon>
        <taxon>Gammaproteobacteria</taxon>
        <taxon>Oceanospirillales</taxon>
        <taxon>Oceanospirillaceae</taxon>
        <taxon>Allopseudospirillum</taxon>
    </lineage>
</organism>
<dbReference type="STRING" id="64971.SAMN05421831_101439"/>
<reference evidence="3" key="1">
    <citation type="submission" date="2016-10" db="EMBL/GenBank/DDBJ databases">
        <authorList>
            <person name="Varghese N."/>
            <person name="Submissions S."/>
        </authorList>
    </citation>
    <scope>NUCLEOTIDE SEQUENCE [LARGE SCALE GENOMIC DNA]</scope>
    <source>
        <strain evidence="3">DSM 7165</strain>
    </source>
</reference>
<accession>A0A1H6QPL2</accession>
<name>A0A1H6QPL2_9GAMM</name>
<dbReference type="Proteomes" id="UP000242999">
    <property type="component" value="Unassembled WGS sequence"/>
</dbReference>
<feature type="signal peptide" evidence="1">
    <location>
        <begin position="1"/>
        <end position="22"/>
    </location>
</feature>
<sequence length="323" mass="38278">MRFVTALSLCCLGGLVPVFASANNQATTSEATPAPSWLDSSRAYMYQQLNDPILGFDRFFANQRSDEYEYTNKNYFRWRNEIDWSERDDWRFRTRLYASVRLPHLSERVRLLTTRDEDIRGEFTEDDPSGKSSSVTRTRLALRWLAAQTERSETTLEGGLEARFPPDPYAIARHRYQLPLTDTQLTRWTQSLFWRLDEKLGTQTRLDWEWQWHPQHLLRLTGTGTYYDEDERFEWASSLGAYTRHGPQEGVGLELGAFGSDEPQWVAEEYYVHVKYRRSFLRPWLFYELQPEYAWVAEDRSAADVVYDGDWRFTLKLEVHLYR</sequence>
<keyword evidence="3" id="KW-1185">Reference proteome</keyword>
<dbReference type="OrthoDB" id="9342527at2"/>
<dbReference type="EMBL" id="FNYH01000001">
    <property type="protein sequence ID" value="SEI42167.1"/>
    <property type="molecule type" value="Genomic_DNA"/>
</dbReference>
<feature type="chain" id="PRO_5017254245" evidence="1">
    <location>
        <begin position="23"/>
        <end position="323"/>
    </location>
</feature>
<protein>
    <submittedName>
        <fullName evidence="2">Uncharacterized protein</fullName>
    </submittedName>
</protein>
<evidence type="ECO:0000256" key="1">
    <source>
        <dbReference type="SAM" id="SignalP"/>
    </source>
</evidence>
<dbReference type="RefSeq" id="WP_093308303.1">
    <property type="nucleotide sequence ID" value="NZ_FNYH01000001.1"/>
</dbReference>
<proteinExistence type="predicted"/>
<evidence type="ECO:0000313" key="3">
    <source>
        <dbReference type="Proteomes" id="UP000242999"/>
    </source>
</evidence>
<keyword evidence="1" id="KW-0732">Signal</keyword>